<dbReference type="SUPFAM" id="SSF50249">
    <property type="entry name" value="Nucleic acid-binding proteins"/>
    <property type="match status" value="1"/>
</dbReference>
<dbReference type="Gene3D" id="2.40.50.690">
    <property type="match status" value="1"/>
</dbReference>
<dbReference type="AlphaFoldDB" id="A0A165R2Y5"/>
<dbReference type="Proteomes" id="UP000076761">
    <property type="component" value="Unassembled WGS sequence"/>
</dbReference>
<reference evidence="1 2" key="1">
    <citation type="journal article" date="2016" name="Mol. Biol. Evol.">
        <title>Comparative Genomics of Early-Diverging Mushroom-Forming Fungi Provides Insights into the Origins of Lignocellulose Decay Capabilities.</title>
        <authorList>
            <person name="Nagy L.G."/>
            <person name="Riley R."/>
            <person name="Tritt A."/>
            <person name="Adam C."/>
            <person name="Daum C."/>
            <person name="Floudas D."/>
            <person name="Sun H."/>
            <person name="Yadav J.S."/>
            <person name="Pangilinan J."/>
            <person name="Larsson K.H."/>
            <person name="Matsuura K."/>
            <person name="Barry K."/>
            <person name="Labutti K."/>
            <person name="Kuo R."/>
            <person name="Ohm R.A."/>
            <person name="Bhattacharya S.S."/>
            <person name="Shirouzu T."/>
            <person name="Yoshinaga Y."/>
            <person name="Martin F.M."/>
            <person name="Grigoriev I.V."/>
            <person name="Hibbett D.S."/>
        </authorList>
    </citation>
    <scope>NUCLEOTIDE SEQUENCE [LARGE SCALE GENOMIC DNA]</scope>
    <source>
        <strain evidence="1 2">HHB14362 ss-1</strain>
    </source>
</reference>
<dbReference type="InterPro" id="IPR012340">
    <property type="entry name" value="NA-bd_OB-fold"/>
</dbReference>
<keyword evidence="2" id="KW-1185">Reference proteome</keyword>
<dbReference type="STRING" id="1314782.A0A165R2Y5"/>
<gene>
    <name evidence="1" type="ORF">NEOLEDRAFT_1136883</name>
</gene>
<sequence length="89" mass="9678">MEITELHLGQPLDLLAAVGQDFIEPTRAVSARSALYSDYLPTATVLAGVKPGQLHQGHFNANPYNYLIHINVLVLSLMPVFNMMSDGLG</sequence>
<dbReference type="OrthoDB" id="3245700at2759"/>
<organism evidence="1 2">
    <name type="scientific">Neolentinus lepideus HHB14362 ss-1</name>
    <dbReference type="NCBI Taxonomy" id="1314782"/>
    <lineage>
        <taxon>Eukaryota</taxon>
        <taxon>Fungi</taxon>
        <taxon>Dikarya</taxon>
        <taxon>Basidiomycota</taxon>
        <taxon>Agaricomycotina</taxon>
        <taxon>Agaricomycetes</taxon>
        <taxon>Gloeophyllales</taxon>
        <taxon>Gloeophyllaceae</taxon>
        <taxon>Neolentinus</taxon>
    </lineage>
</organism>
<name>A0A165R2Y5_9AGAM</name>
<dbReference type="InParanoid" id="A0A165R2Y5"/>
<dbReference type="EMBL" id="KV425587">
    <property type="protein sequence ID" value="KZT23233.1"/>
    <property type="molecule type" value="Genomic_DNA"/>
</dbReference>
<evidence type="ECO:0000313" key="2">
    <source>
        <dbReference type="Proteomes" id="UP000076761"/>
    </source>
</evidence>
<protein>
    <submittedName>
        <fullName evidence="1">Uncharacterized protein</fullName>
    </submittedName>
</protein>
<accession>A0A165R2Y5</accession>
<evidence type="ECO:0000313" key="1">
    <source>
        <dbReference type="EMBL" id="KZT23233.1"/>
    </source>
</evidence>
<proteinExistence type="predicted"/>